<dbReference type="EMBL" id="QGNW01001615">
    <property type="protein sequence ID" value="RVW35019.1"/>
    <property type="molecule type" value="Genomic_DNA"/>
</dbReference>
<gene>
    <name evidence="1" type="ORF">CK203_079871</name>
</gene>
<proteinExistence type="predicted"/>
<organism evidence="1 2">
    <name type="scientific">Vitis vinifera</name>
    <name type="common">Grape</name>
    <dbReference type="NCBI Taxonomy" id="29760"/>
    <lineage>
        <taxon>Eukaryota</taxon>
        <taxon>Viridiplantae</taxon>
        <taxon>Streptophyta</taxon>
        <taxon>Embryophyta</taxon>
        <taxon>Tracheophyta</taxon>
        <taxon>Spermatophyta</taxon>
        <taxon>Magnoliopsida</taxon>
        <taxon>eudicotyledons</taxon>
        <taxon>Gunneridae</taxon>
        <taxon>Pentapetalae</taxon>
        <taxon>rosids</taxon>
        <taxon>Vitales</taxon>
        <taxon>Vitaceae</taxon>
        <taxon>Viteae</taxon>
        <taxon>Vitis</taxon>
    </lineage>
</organism>
<dbReference type="PANTHER" id="PTHR31300:SF2">
    <property type="entry name" value="LIPASE-LIKE PROTEIN"/>
    <property type="match status" value="1"/>
</dbReference>
<evidence type="ECO:0000313" key="2">
    <source>
        <dbReference type="Proteomes" id="UP000288805"/>
    </source>
</evidence>
<dbReference type="PANTHER" id="PTHR31300">
    <property type="entry name" value="LIPASE"/>
    <property type="match status" value="1"/>
</dbReference>
<dbReference type="Pfam" id="PF04788">
    <property type="entry name" value="DUF620"/>
    <property type="match status" value="1"/>
</dbReference>
<comment type="caution">
    <text evidence="1">The sequence shown here is derived from an EMBL/GenBank/DDBJ whole genome shotgun (WGS) entry which is preliminary data.</text>
</comment>
<evidence type="ECO:0000313" key="1">
    <source>
        <dbReference type="EMBL" id="RVW35019.1"/>
    </source>
</evidence>
<protein>
    <submittedName>
        <fullName evidence="1">Uncharacterized protein</fullName>
    </submittedName>
</protein>
<accession>A0A438DHX8</accession>
<sequence>MHISTTDPLPHLSIKDTPIEISSAQYILQQYTAIFGGQKLQNSIRNAYAMGKLNPDMWYVELEVGGNKVRASCNSKLVWRHTLWLGAHSAKGPIRPLH</sequence>
<reference evidence="1 2" key="1">
    <citation type="journal article" date="2018" name="PLoS Genet.">
        <title>Population sequencing reveals clonal diversity and ancestral inbreeding in the grapevine cultivar Chardonnay.</title>
        <authorList>
            <person name="Roach M.J."/>
            <person name="Johnson D.L."/>
            <person name="Bohlmann J."/>
            <person name="van Vuuren H.J."/>
            <person name="Jones S.J."/>
            <person name="Pretorius I.S."/>
            <person name="Schmidt S.A."/>
            <person name="Borneman A.R."/>
        </authorList>
    </citation>
    <scope>NUCLEOTIDE SEQUENCE [LARGE SCALE GENOMIC DNA]</scope>
    <source>
        <strain evidence="2">cv. Chardonnay</strain>
        <tissue evidence="1">Leaf</tissue>
    </source>
</reference>
<dbReference type="InterPro" id="IPR006873">
    <property type="entry name" value="DUF620"/>
</dbReference>
<dbReference type="AlphaFoldDB" id="A0A438DHX8"/>
<dbReference type="Proteomes" id="UP000288805">
    <property type="component" value="Unassembled WGS sequence"/>
</dbReference>
<name>A0A438DHX8_VITVI</name>